<evidence type="ECO:0000313" key="1">
    <source>
        <dbReference type="EMBL" id="MBA9002206.1"/>
    </source>
</evidence>
<name>A0A7W3R736_9ACTN</name>
<dbReference type="Proteomes" id="UP000539313">
    <property type="component" value="Unassembled WGS sequence"/>
</dbReference>
<proteinExistence type="predicted"/>
<comment type="caution">
    <text evidence="1">The sequence shown here is derived from an EMBL/GenBank/DDBJ whole genome shotgun (WGS) entry which is preliminary data.</text>
</comment>
<dbReference type="EMBL" id="JACJII010000001">
    <property type="protein sequence ID" value="MBA9002206.1"/>
    <property type="molecule type" value="Genomic_DNA"/>
</dbReference>
<organism evidence="1 2">
    <name type="scientific">Thermomonospora cellulosilytica</name>
    <dbReference type="NCBI Taxonomy" id="1411118"/>
    <lineage>
        <taxon>Bacteria</taxon>
        <taxon>Bacillati</taxon>
        <taxon>Actinomycetota</taxon>
        <taxon>Actinomycetes</taxon>
        <taxon>Streptosporangiales</taxon>
        <taxon>Thermomonosporaceae</taxon>
        <taxon>Thermomonospora</taxon>
    </lineage>
</organism>
<dbReference type="RefSeq" id="WP_182704316.1">
    <property type="nucleotide sequence ID" value="NZ_JACJII010000001.1"/>
</dbReference>
<accession>A0A7W3R736</accession>
<reference evidence="1 2" key="1">
    <citation type="submission" date="2020-08" db="EMBL/GenBank/DDBJ databases">
        <title>Sequencing the genomes of 1000 actinobacteria strains.</title>
        <authorList>
            <person name="Klenk H.-P."/>
        </authorList>
    </citation>
    <scope>NUCLEOTIDE SEQUENCE [LARGE SCALE GENOMIC DNA]</scope>
    <source>
        <strain evidence="1 2">DSM 45823</strain>
    </source>
</reference>
<gene>
    <name evidence="1" type="ORF">HNR21_001088</name>
</gene>
<sequence>MDADESLRRYGLRPSAADLVRIRSLLEAHASLERAGQGRGDTELMRLCCVQLFAAGVLDDVLTIWRAKQSSFDAACSIDVQLLCGAGLEATKAHLAADGSEDAAAALDHLLSCEAAGDFIGFSVQDRLRSYAEYYLGRPEES</sequence>
<protein>
    <submittedName>
        <fullName evidence="1">Uncharacterized protein</fullName>
    </submittedName>
</protein>
<dbReference type="AlphaFoldDB" id="A0A7W3R736"/>
<evidence type="ECO:0000313" key="2">
    <source>
        <dbReference type="Proteomes" id="UP000539313"/>
    </source>
</evidence>
<keyword evidence="2" id="KW-1185">Reference proteome</keyword>